<dbReference type="GeneID" id="29063876"/>
<gene>
    <name evidence="1" type="primary">75</name>
    <name evidence="1" type="ORF">SEA_REMUS_75</name>
</gene>
<evidence type="ECO:0000313" key="1">
    <source>
        <dbReference type="EMBL" id="AOE44682.1"/>
    </source>
</evidence>
<organism evidence="1 2">
    <name type="scientific">Gordonia phage Remus</name>
    <dbReference type="NCBI Taxonomy" id="1887652"/>
    <lineage>
        <taxon>Viruses</taxon>
        <taxon>Duplodnaviria</taxon>
        <taxon>Heunggongvirae</taxon>
        <taxon>Uroviricota</taxon>
        <taxon>Caudoviricetes</taxon>
        <taxon>Soupsvirus</taxon>
        <taxon>Soupsvirus strosahl</taxon>
    </lineage>
</organism>
<name>A0A1B3B109_9CAUD</name>
<sequence>MTSTTLDKINNLTAAKELLLADENAWGRGDLLIRRVDGSKCMCALGAIGVAAAGEDAVLEKSYALFEEDGLSREASLELARTINEGLFDEIAIRERTEYSTVYWFNDTWKRHREEVIELFDTTIKRLEKQLALETLIEAKRLIVEKGWTKMSLIAPNGCMCALGGIVSATTGITTYEDLIREFGSSYGIFVRDNEYTDEAAIAAVDALRSVVATEHLDGDGDFRDIYRFNDTQPSEEPVLALFDRAIANLTKDA</sequence>
<protein>
    <submittedName>
        <fullName evidence="1">Uncharacterized protein</fullName>
    </submittedName>
</protein>
<evidence type="ECO:0000313" key="2">
    <source>
        <dbReference type="Proteomes" id="UP000202619"/>
    </source>
</evidence>
<dbReference type="KEGG" id="vg:29063876"/>
<dbReference type="RefSeq" id="YP_009281686.1">
    <property type="nucleotide sequence ID" value="NC_031031.1"/>
</dbReference>
<proteinExistence type="predicted"/>
<dbReference type="InterPro" id="IPR045677">
    <property type="entry name" value="DUF6197"/>
</dbReference>
<accession>A0A1B3B109</accession>
<dbReference type="Proteomes" id="UP000202619">
    <property type="component" value="Segment"/>
</dbReference>
<dbReference type="OrthoDB" id="14562at10239"/>
<reference evidence="1 2" key="1">
    <citation type="submission" date="2016-07" db="EMBL/GenBank/DDBJ databases">
        <authorList>
            <person name="Franke B.K."/>
            <person name="Idrees S."/>
            <person name="Klinkhammer K.E."/>
            <person name="Kocina D.M."/>
            <person name="Lusk T.N."/>
            <person name="Notovny A.L."/>
            <person name="Oberding K.E."/>
            <person name="Quandt C.A."/>
            <person name="Schmitz M.Y."/>
            <person name="Schultz D.E."/>
            <person name="Thaoxaochay C."/>
            <person name="Thomas C.P."/>
            <person name="Toland T.N."/>
            <person name="Topel S.A."/>
            <person name="Warren E.R."/>
            <person name="Weber A.J."/>
            <person name="Welman R.J."/>
            <person name="Williams K.M."/>
            <person name="Bonilla J.A."/>
            <person name="Klyczek K."/>
            <person name="Garlena R.A."/>
            <person name="Russell D.A."/>
            <person name="Pope W.H."/>
            <person name="Jacobs-Sera D."/>
            <person name="Hendrix R.W."/>
            <person name="Hatfull G.F."/>
        </authorList>
    </citation>
    <scope>NUCLEOTIDE SEQUENCE [LARGE SCALE GENOMIC DNA]</scope>
</reference>
<dbReference type="Pfam" id="PF19698">
    <property type="entry name" value="DUF6197"/>
    <property type="match status" value="2"/>
</dbReference>
<dbReference type="EMBL" id="KX557283">
    <property type="protein sequence ID" value="AOE44682.1"/>
    <property type="molecule type" value="Genomic_DNA"/>
</dbReference>